<evidence type="ECO:0000256" key="3">
    <source>
        <dbReference type="ARBA" id="ARBA00022630"/>
    </source>
</evidence>
<dbReference type="Pfam" id="PF00743">
    <property type="entry name" value="FMO-like"/>
    <property type="match status" value="1"/>
</dbReference>
<dbReference type="OrthoDB" id="66881at2759"/>
<comment type="similarity">
    <text evidence="2">Belongs to the FAD-binding monooxygenase family.</text>
</comment>
<keyword evidence="6" id="KW-0560">Oxidoreductase</keyword>
<dbReference type="InterPro" id="IPR050775">
    <property type="entry name" value="FAD-binding_Monooxygenases"/>
</dbReference>
<keyword evidence="10" id="KW-1185">Reference proteome</keyword>
<dbReference type="InterPro" id="IPR020946">
    <property type="entry name" value="Flavin_mOase-like"/>
</dbReference>
<accession>A0A8H6RJB1</accession>
<protein>
    <submittedName>
        <fullName evidence="9">Cyclopentanone 1,2-monooxygenase</fullName>
    </submittedName>
</protein>
<dbReference type="GO" id="GO:0050660">
    <property type="term" value="F:flavin adenine dinucleotide binding"/>
    <property type="evidence" value="ECO:0007669"/>
    <property type="project" value="InterPro"/>
</dbReference>
<gene>
    <name evidence="9" type="ORF">HII31_07606</name>
</gene>
<evidence type="ECO:0000256" key="4">
    <source>
        <dbReference type="ARBA" id="ARBA00022827"/>
    </source>
</evidence>
<dbReference type="GO" id="GO:0050661">
    <property type="term" value="F:NADP binding"/>
    <property type="evidence" value="ECO:0007669"/>
    <property type="project" value="InterPro"/>
</dbReference>
<dbReference type="PANTHER" id="PTHR43098:SF3">
    <property type="entry name" value="L-ORNITHINE N(5)-MONOOXYGENASE-RELATED"/>
    <property type="match status" value="1"/>
</dbReference>
<dbReference type="AlphaFoldDB" id="A0A8H6RJB1"/>
<evidence type="ECO:0000256" key="7">
    <source>
        <dbReference type="ARBA" id="ARBA00023033"/>
    </source>
</evidence>
<keyword evidence="4" id="KW-0274">FAD</keyword>
<dbReference type="Gene3D" id="3.50.50.60">
    <property type="entry name" value="FAD/NAD(P)-binding domain"/>
    <property type="match status" value="3"/>
</dbReference>
<keyword evidence="5" id="KW-0521">NADP</keyword>
<comment type="caution">
    <text evidence="9">The sequence shown here is derived from an EMBL/GenBank/DDBJ whole genome shotgun (WGS) entry which is preliminary data.</text>
</comment>
<dbReference type="InterPro" id="IPR036188">
    <property type="entry name" value="FAD/NAD-bd_sf"/>
</dbReference>
<dbReference type="Proteomes" id="UP000660729">
    <property type="component" value="Unassembled WGS sequence"/>
</dbReference>
<evidence type="ECO:0000313" key="9">
    <source>
        <dbReference type="EMBL" id="KAF7191091.1"/>
    </source>
</evidence>
<keyword evidence="7 9" id="KW-0503">Monooxygenase</keyword>
<name>A0A8H6RJB1_9PEZI</name>
<dbReference type="GO" id="GO:0004499">
    <property type="term" value="F:N,N-dimethylaniline monooxygenase activity"/>
    <property type="evidence" value="ECO:0007669"/>
    <property type="project" value="InterPro"/>
</dbReference>
<comment type="cofactor">
    <cofactor evidence="1">
        <name>FAD</name>
        <dbReference type="ChEBI" id="CHEBI:57692"/>
    </cofactor>
</comment>
<reference evidence="9" key="1">
    <citation type="submission" date="2020-04" db="EMBL/GenBank/DDBJ databases">
        <title>Draft genome resource of the tomato pathogen Pseudocercospora fuligena.</title>
        <authorList>
            <person name="Zaccaron A."/>
        </authorList>
    </citation>
    <scope>NUCLEOTIDE SEQUENCE</scope>
    <source>
        <strain evidence="9">PF001</strain>
    </source>
</reference>
<proteinExistence type="inferred from homology"/>
<evidence type="ECO:0000313" key="10">
    <source>
        <dbReference type="Proteomes" id="UP000660729"/>
    </source>
</evidence>
<dbReference type="PANTHER" id="PTHR43098">
    <property type="entry name" value="L-ORNITHINE N(5)-MONOOXYGENASE-RELATED"/>
    <property type="match status" value="1"/>
</dbReference>
<evidence type="ECO:0000256" key="2">
    <source>
        <dbReference type="ARBA" id="ARBA00010139"/>
    </source>
</evidence>
<feature type="compositionally biased region" description="Low complexity" evidence="8">
    <location>
        <begin position="21"/>
        <end position="34"/>
    </location>
</feature>
<evidence type="ECO:0000256" key="8">
    <source>
        <dbReference type="SAM" id="MobiDB-lite"/>
    </source>
</evidence>
<keyword evidence="3" id="KW-0285">Flavoprotein</keyword>
<evidence type="ECO:0000256" key="1">
    <source>
        <dbReference type="ARBA" id="ARBA00001974"/>
    </source>
</evidence>
<organism evidence="9 10">
    <name type="scientific">Pseudocercospora fuligena</name>
    <dbReference type="NCBI Taxonomy" id="685502"/>
    <lineage>
        <taxon>Eukaryota</taxon>
        <taxon>Fungi</taxon>
        <taxon>Dikarya</taxon>
        <taxon>Ascomycota</taxon>
        <taxon>Pezizomycotina</taxon>
        <taxon>Dothideomycetes</taxon>
        <taxon>Dothideomycetidae</taxon>
        <taxon>Mycosphaerellales</taxon>
        <taxon>Mycosphaerellaceae</taxon>
        <taxon>Pseudocercospora</taxon>
    </lineage>
</organism>
<dbReference type="EMBL" id="JABCIY010000161">
    <property type="protein sequence ID" value="KAF7191091.1"/>
    <property type="molecule type" value="Genomic_DNA"/>
</dbReference>
<sequence length="501" mass="56341">MQTEVNMAPRRGLSSQPETLSNGTNGTSSHSSGHPVQLDLDAVIIGGGFAGVYLLHRLRQEGFNVKIVEAGSALGGIWYWNNYPGARVDSQWPVYQLSIQEVFNTFEWKEQYPGSAELQRYFEHTDKVLNISKDTLFHTRVKAATWNDDSHRWHIECDNGTEITSKFMHCCLGFAAKRHFPDWPGFDDFQGYVCHSSFWPKEGIDMRGKRVGVVGNGATGIQIAQESAKDAEHLSVFIRTPNTCIPMNQRPVDPSNRHVYDFWARNVRKRIKDPVKRDILAPVEPLHPFAGKRPSLEQDYYEQMDKDHVDIVYLRETPIEKLVPEGIVTSDGKLHKLDILALATGFDSLTGGFMEIDIKGIDGEVLNQKWSGEQGALSYLGLSVNQFPNMFYTYGPHAPTAYGNGPSIVEPQCEWILKTMQLMAKDGKTKINAQAQAEQEWKKITNDFHAATVRDSVDSWYMGTNIPGKPRQALNYAGGLTRYIDSINGCQEKGFEGFDLS</sequence>
<evidence type="ECO:0000256" key="6">
    <source>
        <dbReference type="ARBA" id="ARBA00023002"/>
    </source>
</evidence>
<dbReference type="SUPFAM" id="SSF51905">
    <property type="entry name" value="FAD/NAD(P)-binding domain"/>
    <property type="match status" value="1"/>
</dbReference>
<evidence type="ECO:0000256" key="5">
    <source>
        <dbReference type="ARBA" id="ARBA00022857"/>
    </source>
</evidence>
<feature type="region of interest" description="Disordered" evidence="8">
    <location>
        <begin position="1"/>
        <end position="34"/>
    </location>
</feature>